<evidence type="ECO:0000256" key="3">
    <source>
        <dbReference type="ARBA" id="ARBA00022692"/>
    </source>
</evidence>
<reference evidence="8 9" key="1">
    <citation type="submission" date="2018-03" db="EMBL/GenBank/DDBJ databases">
        <title>Genome sequence of Moorella stamsii DSM 26217.</title>
        <authorList>
            <person name="Poehlein A."/>
            <person name="Daniel R."/>
        </authorList>
    </citation>
    <scope>NUCLEOTIDE SEQUENCE [LARGE SCALE GENOMIC DNA]</scope>
    <source>
        <strain evidence="9">DSM 26217</strain>
    </source>
</reference>
<name>A0A9X7J136_9FIRM</name>
<keyword evidence="2" id="KW-0813">Transport</keyword>
<protein>
    <submittedName>
        <fullName evidence="8">Niacin/nicotinamide transporter NaiP</fullName>
    </submittedName>
</protein>
<dbReference type="GO" id="GO:0005886">
    <property type="term" value="C:plasma membrane"/>
    <property type="evidence" value="ECO:0007669"/>
    <property type="project" value="UniProtKB-SubCell"/>
</dbReference>
<dbReference type="Pfam" id="PF07690">
    <property type="entry name" value="MFS_1"/>
    <property type="match status" value="1"/>
</dbReference>
<evidence type="ECO:0000313" key="9">
    <source>
        <dbReference type="Proteomes" id="UP000239430"/>
    </source>
</evidence>
<feature type="transmembrane region" description="Helical" evidence="6">
    <location>
        <begin position="74"/>
        <end position="92"/>
    </location>
</feature>
<dbReference type="RefSeq" id="WP_054937698.1">
    <property type="nucleotide sequence ID" value="NZ_PVXL01000055.1"/>
</dbReference>
<keyword evidence="9" id="KW-1185">Reference proteome</keyword>
<feature type="transmembrane region" description="Helical" evidence="6">
    <location>
        <begin position="98"/>
        <end position="119"/>
    </location>
</feature>
<dbReference type="PANTHER" id="PTHR23508">
    <property type="entry name" value="CARBOXYLIC ACID TRANSPORTER PROTEIN HOMOLOG"/>
    <property type="match status" value="1"/>
</dbReference>
<evidence type="ECO:0000256" key="4">
    <source>
        <dbReference type="ARBA" id="ARBA00022989"/>
    </source>
</evidence>
<feature type="transmembrane region" description="Helical" evidence="6">
    <location>
        <begin position="253"/>
        <end position="271"/>
    </location>
</feature>
<dbReference type="PROSITE" id="PS50850">
    <property type="entry name" value="MFS"/>
    <property type="match status" value="1"/>
</dbReference>
<organism evidence="8 9">
    <name type="scientific">Neomoorella stamsii</name>
    <dbReference type="NCBI Taxonomy" id="1266720"/>
    <lineage>
        <taxon>Bacteria</taxon>
        <taxon>Bacillati</taxon>
        <taxon>Bacillota</taxon>
        <taxon>Clostridia</taxon>
        <taxon>Neomoorellales</taxon>
        <taxon>Neomoorellaceae</taxon>
        <taxon>Neomoorella</taxon>
    </lineage>
</organism>
<feature type="transmembrane region" description="Helical" evidence="6">
    <location>
        <begin position="351"/>
        <end position="369"/>
    </location>
</feature>
<sequence length="417" mass="44861">MSRNWAMLITIMFAWMADSGDSLLYSYVLGSVAKEWNITPALAASIGFLPMAAAVVGGPLFGFIADKYGRKKSLLSAMFLVALSGILVGISQNPTQMVLSRLLVGLVLGGIWTAGMTLISEIWDPKSRGKAVAVVQVGFPLGYLYASILTYFVSPSFGWRGAYIASAIPSLLIFIAIWFFVNESPLWLKTKGEDKKTKAKAQSVSIQELFQKQYATKTLVASLIAFLGMYGYWAVMTWIPSYLAVVGFNAKNIPLWTFFILSGAVVGYLTHGTIGDRYGRKKAFGLFFLGTAIFTLVFGLLPVYLAKAYNQDVARTSVVLIGPILSFFTGYFSGYGAYYAELFPTRIRGSAVGFCFNVGRIGTSIGPGITGALAAFFGVGGALAIASISFIISAVLIFLLPETAGISFEADTKSISS</sequence>
<comment type="caution">
    <text evidence="8">The sequence shown here is derived from an EMBL/GenBank/DDBJ whole genome shotgun (WGS) entry which is preliminary data.</text>
</comment>
<feature type="transmembrane region" description="Helical" evidence="6">
    <location>
        <begin position="43"/>
        <end position="62"/>
    </location>
</feature>
<keyword evidence="3 6" id="KW-0812">Transmembrane</keyword>
<evidence type="ECO:0000256" key="6">
    <source>
        <dbReference type="SAM" id="Phobius"/>
    </source>
</evidence>
<gene>
    <name evidence="8" type="primary">naiP_1</name>
    <name evidence="8" type="ORF">MOST_25630</name>
</gene>
<dbReference type="InterPro" id="IPR020846">
    <property type="entry name" value="MFS_dom"/>
</dbReference>
<dbReference type="Proteomes" id="UP000239430">
    <property type="component" value="Unassembled WGS sequence"/>
</dbReference>
<accession>A0A9X7J136</accession>
<feature type="transmembrane region" description="Helical" evidence="6">
    <location>
        <begin position="317"/>
        <end position="339"/>
    </location>
</feature>
<proteinExistence type="predicted"/>
<evidence type="ECO:0000256" key="2">
    <source>
        <dbReference type="ARBA" id="ARBA00022448"/>
    </source>
</evidence>
<feature type="transmembrane region" description="Helical" evidence="6">
    <location>
        <begin position="283"/>
        <end position="305"/>
    </location>
</feature>
<feature type="transmembrane region" description="Helical" evidence="6">
    <location>
        <begin position="375"/>
        <end position="400"/>
    </location>
</feature>
<feature type="transmembrane region" description="Helical" evidence="6">
    <location>
        <begin position="131"/>
        <end position="153"/>
    </location>
</feature>
<dbReference type="GO" id="GO:0046943">
    <property type="term" value="F:carboxylic acid transmembrane transporter activity"/>
    <property type="evidence" value="ECO:0007669"/>
    <property type="project" value="TreeGrafter"/>
</dbReference>
<dbReference type="PANTHER" id="PTHR23508:SF10">
    <property type="entry name" value="CARBOXYLIC ACID TRANSPORTER PROTEIN HOMOLOG"/>
    <property type="match status" value="1"/>
</dbReference>
<dbReference type="InterPro" id="IPR011701">
    <property type="entry name" value="MFS"/>
</dbReference>
<evidence type="ECO:0000259" key="7">
    <source>
        <dbReference type="PROSITE" id="PS50850"/>
    </source>
</evidence>
<evidence type="ECO:0000313" key="8">
    <source>
        <dbReference type="EMBL" id="PRR71507.1"/>
    </source>
</evidence>
<keyword evidence="5 6" id="KW-0472">Membrane</keyword>
<keyword evidence="4 6" id="KW-1133">Transmembrane helix</keyword>
<dbReference type="AlphaFoldDB" id="A0A9X7J136"/>
<evidence type="ECO:0000256" key="1">
    <source>
        <dbReference type="ARBA" id="ARBA00004651"/>
    </source>
</evidence>
<dbReference type="EMBL" id="PVXL01000055">
    <property type="protein sequence ID" value="PRR71507.1"/>
    <property type="molecule type" value="Genomic_DNA"/>
</dbReference>
<feature type="transmembrane region" description="Helical" evidence="6">
    <location>
        <begin position="159"/>
        <end position="181"/>
    </location>
</feature>
<dbReference type="InterPro" id="IPR036259">
    <property type="entry name" value="MFS_trans_sf"/>
</dbReference>
<feature type="transmembrane region" description="Helical" evidence="6">
    <location>
        <begin position="214"/>
        <end position="233"/>
    </location>
</feature>
<comment type="subcellular location">
    <subcellularLocation>
        <location evidence="1">Cell membrane</location>
        <topology evidence="1">Multi-pass membrane protein</topology>
    </subcellularLocation>
</comment>
<evidence type="ECO:0000256" key="5">
    <source>
        <dbReference type="ARBA" id="ARBA00023136"/>
    </source>
</evidence>
<feature type="domain" description="Major facilitator superfamily (MFS) profile" evidence="7">
    <location>
        <begin position="7"/>
        <end position="404"/>
    </location>
</feature>
<dbReference type="SUPFAM" id="SSF103473">
    <property type="entry name" value="MFS general substrate transporter"/>
    <property type="match status" value="1"/>
</dbReference>
<dbReference type="Gene3D" id="1.20.1250.20">
    <property type="entry name" value="MFS general substrate transporter like domains"/>
    <property type="match status" value="1"/>
</dbReference>